<dbReference type="EMBL" id="CM042013">
    <property type="protein sequence ID" value="KAI3737978.1"/>
    <property type="molecule type" value="Genomic_DNA"/>
</dbReference>
<accession>A0ACB9CUE0</accession>
<dbReference type="Proteomes" id="UP001055811">
    <property type="component" value="Linkage Group LG05"/>
</dbReference>
<name>A0ACB9CUE0_CICIN</name>
<keyword evidence="2" id="KW-1185">Reference proteome</keyword>
<comment type="caution">
    <text evidence="1">The sequence shown here is derived from an EMBL/GenBank/DDBJ whole genome shotgun (WGS) entry which is preliminary data.</text>
</comment>
<evidence type="ECO:0000313" key="2">
    <source>
        <dbReference type="Proteomes" id="UP001055811"/>
    </source>
</evidence>
<protein>
    <submittedName>
        <fullName evidence="1">Uncharacterized protein</fullName>
    </submittedName>
</protein>
<organism evidence="1 2">
    <name type="scientific">Cichorium intybus</name>
    <name type="common">Chicory</name>
    <dbReference type="NCBI Taxonomy" id="13427"/>
    <lineage>
        <taxon>Eukaryota</taxon>
        <taxon>Viridiplantae</taxon>
        <taxon>Streptophyta</taxon>
        <taxon>Embryophyta</taxon>
        <taxon>Tracheophyta</taxon>
        <taxon>Spermatophyta</taxon>
        <taxon>Magnoliopsida</taxon>
        <taxon>eudicotyledons</taxon>
        <taxon>Gunneridae</taxon>
        <taxon>Pentapetalae</taxon>
        <taxon>asterids</taxon>
        <taxon>campanulids</taxon>
        <taxon>Asterales</taxon>
        <taxon>Asteraceae</taxon>
        <taxon>Cichorioideae</taxon>
        <taxon>Cichorieae</taxon>
        <taxon>Cichoriinae</taxon>
        <taxon>Cichorium</taxon>
    </lineage>
</organism>
<gene>
    <name evidence="1" type="ORF">L2E82_27996</name>
</gene>
<reference evidence="1 2" key="2">
    <citation type="journal article" date="2022" name="Mol. Ecol. Resour.">
        <title>The genomes of chicory, endive, great burdock and yacon provide insights into Asteraceae paleo-polyploidization history and plant inulin production.</title>
        <authorList>
            <person name="Fan W."/>
            <person name="Wang S."/>
            <person name="Wang H."/>
            <person name="Wang A."/>
            <person name="Jiang F."/>
            <person name="Liu H."/>
            <person name="Zhao H."/>
            <person name="Xu D."/>
            <person name="Zhang Y."/>
        </authorList>
    </citation>
    <scope>NUCLEOTIDE SEQUENCE [LARGE SCALE GENOMIC DNA]</scope>
    <source>
        <strain evidence="2">cv. Punajuju</strain>
        <tissue evidence="1">Leaves</tissue>
    </source>
</reference>
<reference evidence="2" key="1">
    <citation type="journal article" date="2022" name="Mol. Ecol. Resour.">
        <title>The genomes of chicory, endive, great burdock and yacon provide insights into Asteraceae palaeo-polyploidization history and plant inulin production.</title>
        <authorList>
            <person name="Fan W."/>
            <person name="Wang S."/>
            <person name="Wang H."/>
            <person name="Wang A."/>
            <person name="Jiang F."/>
            <person name="Liu H."/>
            <person name="Zhao H."/>
            <person name="Xu D."/>
            <person name="Zhang Y."/>
        </authorList>
    </citation>
    <scope>NUCLEOTIDE SEQUENCE [LARGE SCALE GENOMIC DNA]</scope>
    <source>
        <strain evidence="2">cv. Punajuju</strain>
    </source>
</reference>
<proteinExistence type="predicted"/>
<evidence type="ECO:0000313" key="1">
    <source>
        <dbReference type="EMBL" id="KAI3737978.1"/>
    </source>
</evidence>
<sequence>MVVSLTFHFHLPFLSLLFHQSIMSSSFYDKQFAHLRIPLEEILSATNNFSSANFIRKDGFGSAYKGQLLLSGQLIDIVARRLDPDSKQGNKEFWSEVSMLSTLNHENLVSIIGFCDEGHKKIIIYTHESHGSLDEYLSDPTLTWIQRLLICVGVARALRYIHYDKGRDFSIIHRNIKSSKILLDENWKPKLFGFQLSMKNTAAKRHRLILDDLSGTIGYIDPRYEKTGGVTYKSDVYSFGVVLFEVLCGRRAFIIPESCSAESAKQHSEEESHDNVGKLDEIVDHDGRSLQLVKQHSTEGSLPDVVKVDEIFEKEGCSSQLVKQQSDNTNPDTMVKLGNIVDPHQTNEDSAKQHSEEESQDDVGKFDEIVEHEGLSLQLVKQHSTEGSLPDVVKVDEIFEKEGCSSQLVKQQSDNRNPDTMVKLCDIVDPHQTNEKDLPSPPSFSNIPSRPPLSIRDVTALMGPPSLVNVPASMMQPPSIGSIETWKISQPAEGSSFSGYALPPSRTNISDISMEQRVVVGTLDMCTFIPRRHNRHLHIPDGELLAPLAILHYEESKLDDMINPHLWKQMDPESFKIFSETAYYCLKEQRSERPEIDQIVVRLEKALDLQQRHQNHLTLKEHSDVAAEVKGPSTNRLEWENLKHLKIGFHDIELATENFSPRHCIGSGAFGKVYRAQLHLDSQNSSECDLIKISSTVAIKCIFKREDTQDEEGFCAEIKTLSSCKHPNVVSLLGFCDEESQMILVYEYASRGSLDDYLRGTNTMINLKWVQRLQMCLDIAQGLDYLHNKQGIIHRDIKSDNILLDDKWVAKIADFGLSKIGPVSQQVSYLETNVAGTLVYLDPEYMKTRKLKKASDVYSFGIVLFEIMSGTLAYDPIYMKENDMGLAPFARQHFHRGTLKDMLDPKLKEEFDENIFTLSKGPNQDSLYTFMRIAYQCLAETQTERPKIGTVIKELKKALYLQEHHKDNFMISLEDIRLATGNFNENNFVAKGGFGSIYKGKVKNAYGRHTTIAAKRFDAESEQGEHELLTELEILWEHKHENIIGFVGYCKEMHESIIVYEYASKGSLEPYVTDNGLTWMKRLRICIDIVSGLDFLHEHMVIHRDIKSANILLNDDWKAKISDFGLALIVYIDNDMDFVIEPAAGTFGYLDPLYYRTGILTRESDIYSLGVVLFEMLCGRLAYQEGSGFLGPLAAKACEEGKVDDIVFKGIKKHVAPKSLTTFQSIALQCLHLNREERPTTGEVLRRLKQALEFQEDYEIWEPKLPNDYKKIIPEIYSSKREKDLYDLLTKGILLQDDEVFFSLGSNGEKNEMISAKRLSYIKRCPHTWRSIPESRFQLVAEMLDILNLNIKIKTRPQLLSQDSVYGIYLVFKFSNPRKVLSKSLYVNLKYRNGSKTSHAYFATQRDNHWMMIELCRFLNNKTDTVYKFLLESFSRYYCGDNTVYVEGIEFRAIDNVKHEDIRELKEVQQVLRLDSNMDLLQKLPTNSGEILKRPEHDADGEKLFLLSEVNGKKHLMLSAKAALYGHPNVKLFKTKPSVQSRFPEVIELLRQQVFRINCTIKSQMLSQDTDYACYLVFKLSEKCRGLHCPVKVRDLLHRNNKEVEILYFRSPSTSNLHDTHQAPEQRTDGWMEVKVWKFNFNHEVKTNRVRMNMKLISYEGTMSGLIVCGIEFRPM</sequence>